<keyword evidence="2" id="KW-0812">Transmembrane</keyword>
<sequence>MRRLVVAELVVLAAAAAAFAVGLLLLLYLLWRRGGRIFKRPLPPELPLSRGDPRPLPCPTKRSRCRVHQLLLMLCSGRRRARVEPASTPNSAEPSPAEEEVAAWRERWFGPASRALYTIHEEDEVESTGGERREEEPEPEPDLETPFYTPPASPPQLISAPAPAAEDAAS</sequence>
<evidence type="ECO:0000313" key="3">
    <source>
        <dbReference type="EMBL" id="JAD70237.1"/>
    </source>
</evidence>
<protein>
    <submittedName>
        <fullName evidence="3">Uncharacterized protein</fullName>
    </submittedName>
</protein>
<evidence type="ECO:0000256" key="1">
    <source>
        <dbReference type="SAM" id="MobiDB-lite"/>
    </source>
</evidence>
<proteinExistence type="predicted"/>
<keyword evidence="2" id="KW-1133">Transmembrane helix</keyword>
<feature type="region of interest" description="Disordered" evidence="1">
    <location>
        <begin position="115"/>
        <end position="170"/>
    </location>
</feature>
<organism evidence="3">
    <name type="scientific">Arundo donax</name>
    <name type="common">Giant reed</name>
    <name type="synonym">Donax arundinaceus</name>
    <dbReference type="NCBI Taxonomy" id="35708"/>
    <lineage>
        <taxon>Eukaryota</taxon>
        <taxon>Viridiplantae</taxon>
        <taxon>Streptophyta</taxon>
        <taxon>Embryophyta</taxon>
        <taxon>Tracheophyta</taxon>
        <taxon>Spermatophyta</taxon>
        <taxon>Magnoliopsida</taxon>
        <taxon>Liliopsida</taxon>
        <taxon>Poales</taxon>
        <taxon>Poaceae</taxon>
        <taxon>PACMAD clade</taxon>
        <taxon>Arundinoideae</taxon>
        <taxon>Arundineae</taxon>
        <taxon>Arundo</taxon>
    </lineage>
</organism>
<dbReference type="AlphaFoldDB" id="A0A0A9CFF1"/>
<accession>A0A0A9CFF1</accession>
<feature type="compositionally biased region" description="Low complexity" evidence="1">
    <location>
        <begin position="160"/>
        <end position="170"/>
    </location>
</feature>
<reference evidence="3" key="2">
    <citation type="journal article" date="2015" name="Data Brief">
        <title>Shoot transcriptome of the giant reed, Arundo donax.</title>
        <authorList>
            <person name="Barrero R.A."/>
            <person name="Guerrero F.D."/>
            <person name="Moolhuijzen P."/>
            <person name="Goolsby J.A."/>
            <person name="Tidwell J."/>
            <person name="Bellgard S.E."/>
            <person name="Bellgard M.I."/>
        </authorList>
    </citation>
    <scope>NUCLEOTIDE SEQUENCE</scope>
    <source>
        <tissue evidence="3">Shoot tissue taken approximately 20 cm above the soil surface</tissue>
    </source>
</reference>
<name>A0A0A9CFF1_ARUDO</name>
<feature type="transmembrane region" description="Helical" evidence="2">
    <location>
        <begin position="6"/>
        <end position="31"/>
    </location>
</feature>
<dbReference type="EMBL" id="GBRH01227658">
    <property type="protein sequence ID" value="JAD70237.1"/>
    <property type="molecule type" value="Transcribed_RNA"/>
</dbReference>
<evidence type="ECO:0000256" key="2">
    <source>
        <dbReference type="SAM" id="Phobius"/>
    </source>
</evidence>
<reference evidence="3" key="1">
    <citation type="submission" date="2014-09" db="EMBL/GenBank/DDBJ databases">
        <authorList>
            <person name="Magalhaes I.L.F."/>
            <person name="Oliveira U."/>
            <person name="Santos F.R."/>
            <person name="Vidigal T.H.D.A."/>
            <person name="Brescovit A.D."/>
            <person name="Santos A.J."/>
        </authorList>
    </citation>
    <scope>NUCLEOTIDE SEQUENCE</scope>
    <source>
        <tissue evidence="3">Shoot tissue taken approximately 20 cm above the soil surface</tissue>
    </source>
</reference>
<keyword evidence="2" id="KW-0472">Membrane</keyword>